<evidence type="ECO:0000313" key="3">
    <source>
        <dbReference type="Proteomes" id="UP001596012"/>
    </source>
</evidence>
<dbReference type="EMBL" id="JBHSFG010000005">
    <property type="protein sequence ID" value="MFC4463490.1"/>
    <property type="molecule type" value="Genomic_DNA"/>
</dbReference>
<accession>A0ABV8YGY7</accession>
<sequence length="284" mass="30776">MTDAADASSAPAAAPAAVPATDKLHRLSPRDESRVALALTLRQLADAVLDAVPVEPDPEPGDLLRTALRLQRRVEDVVREAVVAERERGTTWYQIGEAVGITRQSAHEKWYGDVHAWAATGRSALPPDLKTLDVAAEADARYAALRPERPQAITSGLDAVRFPGSHAYEASLRTRGSALHTRRMDLDAQADKLNDEYSTLHAQGPAAPSAADGDPLTLLTAYRGHAKAVRANRLALAAVHDEIATVYDQLVTAEPSLAEEHRTQADWHRNASEQTRAYADLLRD</sequence>
<gene>
    <name evidence="2" type="ORF">ACFPH6_02510</name>
</gene>
<dbReference type="Proteomes" id="UP001596012">
    <property type="component" value="Unassembled WGS sequence"/>
</dbReference>
<name>A0ABV8YGY7_9ACTN</name>
<evidence type="ECO:0000313" key="2">
    <source>
        <dbReference type="EMBL" id="MFC4463490.1"/>
    </source>
</evidence>
<protein>
    <submittedName>
        <fullName evidence="2">Uncharacterized protein</fullName>
    </submittedName>
</protein>
<keyword evidence="3" id="KW-1185">Reference proteome</keyword>
<organism evidence="2 3">
    <name type="scientific">Streptomyces xiangluensis</name>
    <dbReference type="NCBI Taxonomy" id="2665720"/>
    <lineage>
        <taxon>Bacteria</taxon>
        <taxon>Bacillati</taxon>
        <taxon>Actinomycetota</taxon>
        <taxon>Actinomycetes</taxon>
        <taxon>Kitasatosporales</taxon>
        <taxon>Streptomycetaceae</taxon>
        <taxon>Streptomyces</taxon>
    </lineage>
</organism>
<reference evidence="3" key="1">
    <citation type="journal article" date="2019" name="Int. J. Syst. Evol. Microbiol.">
        <title>The Global Catalogue of Microorganisms (GCM) 10K type strain sequencing project: providing services to taxonomists for standard genome sequencing and annotation.</title>
        <authorList>
            <consortium name="The Broad Institute Genomics Platform"/>
            <consortium name="The Broad Institute Genome Sequencing Center for Infectious Disease"/>
            <person name="Wu L."/>
            <person name="Ma J."/>
        </authorList>
    </citation>
    <scope>NUCLEOTIDE SEQUENCE [LARGE SCALE GENOMIC DNA]</scope>
    <source>
        <strain evidence="3">DT43</strain>
    </source>
</reference>
<proteinExistence type="predicted"/>
<feature type="region of interest" description="Disordered" evidence="1">
    <location>
        <begin position="1"/>
        <end position="29"/>
    </location>
</feature>
<comment type="caution">
    <text evidence="2">The sequence shown here is derived from an EMBL/GenBank/DDBJ whole genome shotgun (WGS) entry which is preliminary data.</text>
</comment>
<feature type="compositionally biased region" description="Low complexity" evidence="1">
    <location>
        <begin position="1"/>
        <end position="20"/>
    </location>
</feature>
<evidence type="ECO:0000256" key="1">
    <source>
        <dbReference type="SAM" id="MobiDB-lite"/>
    </source>
</evidence>
<dbReference type="RefSeq" id="WP_386336771.1">
    <property type="nucleotide sequence ID" value="NZ_JBHSFG010000005.1"/>
</dbReference>